<dbReference type="EMBL" id="FN653063">
    <property type="protein sequence ID" value="CBY24857.1"/>
    <property type="molecule type" value="Genomic_DNA"/>
</dbReference>
<dbReference type="InParanoid" id="E4XK80"/>
<gene>
    <name evidence="2" type="ORF">GSOID_T00013030001</name>
</gene>
<dbReference type="PANTHER" id="PTHR11576:SF22">
    <property type="entry name" value="ONCOPROTEIN INDUCED TRANSCRIPT 3"/>
    <property type="match status" value="1"/>
</dbReference>
<dbReference type="OrthoDB" id="8945590at2759"/>
<reference evidence="2" key="1">
    <citation type="journal article" date="2010" name="Science">
        <title>Plasticity of animal genome architecture unmasked by rapid evolution of a pelagic tunicate.</title>
        <authorList>
            <person name="Denoeud F."/>
            <person name="Henriet S."/>
            <person name="Mungpakdee S."/>
            <person name="Aury J.M."/>
            <person name="Da Silva C."/>
            <person name="Brinkmann H."/>
            <person name="Mikhaleva J."/>
            <person name="Olsen L.C."/>
            <person name="Jubin C."/>
            <person name="Canestro C."/>
            <person name="Bouquet J.M."/>
            <person name="Danks G."/>
            <person name="Poulain J."/>
            <person name="Campsteijn C."/>
            <person name="Adamski M."/>
            <person name="Cross I."/>
            <person name="Yadetie F."/>
            <person name="Muffato M."/>
            <person name="Louis A."/>
            <person name="Butcher S."/>
            <person name="Tsagkogeorga G."/>
            <person name="Konrad A."/>
            <person name="Singh S."/>
            <person name="Jensen M.F."/>
            <person name="Cong E.H."/>
            <person name="Eikeseth-Otteraa H."/>
            <person name="Noel B."/>
            <person name="Anthouard V."/>
            <person name="Porcel B.M."/>
            <person name="Kachouri-Lafond R."/>
            <person name="Nishino A."/>
            <person name="Ugolini M."/>
            <person name="Chourrout P."/>
            <person name="Nishida H."/>
            <person name="Aasland R."/>
            <person name="Huzurbazar S."/>
            <person name="Westhof E."/>
            <person name="Delsuc F."/>
            <person name="Lehrach H."/>
            <person name="Reinhardt R."/>
            <person name="Weissenbach J."/>
            <person name="Roy S.W."/>
            <person name="Artiguenave F."/>
            <person name="Postlethwait J.H."/>
            <person name="Manak J.R."/>
            <person name="Thompson E.M."/>
            <person name="Jaillon O."/>
            <person name="Du Pasquier L."/>
            <person name="Boudinot P."/>
            <person name="Liberles D.A."/>
            <person name="Volff J.N."/>
            <person name="Philippe H."/>
            <person name="Lenhard B."/>
            <person name="Roest Crollius H."/>
            <person name="Wincker P."/>
            <person name="Chourrout D."/>
        </authorList>
    </citation>
    <scope>NUCLEOTIDE SEQUENCE [LARGE SCALE GENOMIC DNA]</scope>
</reference>
<dbReference type="Proteomes" id="UP000001307">
    <property type="component" value="Unassembled WGS sequence"/>
</dbReference>
<dbReference type="Pfam" id="PF23344">
    <property type="entry name" value="ZP-N"/>
    <property type="match status" value="1"/>
</dbReference>
<evidence type="ECO:0000313" key="3">
    <source>
        <dbReference type="Proteomes" id="UP000001307"/>
    </source>
</evidence>
<evidence type="ECO:0000313" key="2">
    <source>
        <dbReference type="EMBL" id="CBY24857.1"/>
    </source>
</evidence>
<keyword evidence="3" id="KW-1185">Reference proteome</keyword>
<dbReference type="AlphaFoldDB" id="E4XK80"/>
<sequence length="375" mass="41137">MSCSSRGLPGTMKTSISFSIFSAISAELRLCHTSIEDAACLDYEGSGGGESSGDGSGDECVLYETVLQDVSGNSFGFEAPYNGNWCRTSLSLTGCRNFKGFINGVQAFQAFLTHEYQFLGGEKSLTLECIDIDCFDGNNGGCSHFCNSDSDEHYCECPRCWENDGYQTCKPEAGRIRTACGAEFMAVDVDKCLFHDKSLEYAERLNLRWDSWMSGCSRVRENNDLSSGTSRSMTTRLDNCGTTVTQEGDEIVFRNKIISGSRFNAYNIVLDNAAELSIECRYSTSVSTNSAMIEVESMAVSGGAVGYGNFAFNAQYYQDSTFSMPADSNNVVVVGEELYLAIEPIAIVDGVKVEIFFYELLIKRLLVVHHGLHDL</sequence>
<name>E4XK80_OIKDI</name>
<accession>E4XK80</accession>
<dbReference type="PANTHER" id="PTHR11576">
    <property type="entry name" value="ZONA PELLUCIDA SPERM-BINDING PROTEIN 3"/>
    <property type="match status" value="1"/>
</dbReference>
<dbReference type="InterPro" id="IPR055356">
    <property type="entry name" value="ZP-N"/>
</dbReference>
<feature type="domain" description="ZP" evidence="1">
    <location>
        <begin position="179"/>
        <end position="375"/>
    </location>
</feature>
<protein>
    <recommendedName>
        <fullName evidence="1">ZP domain-containing protein</fullName>
    </recommendedName>
</protein>
<dbReference type="PROSITE" id="PS51034">
    <property type="entry name" value="ZP_2"/>
    <property type="match status" value="1"/>
</dbReference>
<dbReference type="InterPro" id="IPR001507">
    <property type="entry name" value="ZP_dom"/>
</dbReference>
<proteinExistence type="predicted"/>
<dbReference type="Gene3D" id="2.60.40.3210">
    <property type="entry name" value="Zona pellucida, ZP-N domain"/>
    <property type="match status" value="1"/>
</dbReference>
<evidence type="ECO:0000259" key="1">
    <source>
        <dbReference type="PROSITE" id="PS51034"/>
    </source>
</evidence>
<organism evidence="2">
    <name type="scientific">Oikopleura dioica</name>
    <name type="common">Tunicate</name>
    <dbReference type="NCBI Taxonomy" id="34765"/>
    <lineage>
        <taxon>Eukaryota</taxon>
        <taxon>Metazoa</taxon>
        <taxon>Chordata</taxon>
        <taxon>Tunicata</taxon>
        <taxon>Appendicularia</taxon>
        <taxon>Copelata</taxon>
        <taxon>Oikopleuridae</taxon>
        <taxon>Oikopleura</taxon>
    </lineage>
</organism>